<gene>
    <name evidence="1" type="ORF">BK663_17065</name>
</gene>
<name>A0A423IKW3_9PSED</name>
<dbReference type="Gene3D" id="3.10.450.50">
    <property type="match status" value="1"/>
</dbReference>
<reference evidence="1 2" key="1">
    <citation type="submission" date="2016-10" db="EMBL/GenBank/DDBJ databases">
        <title>Comparative genome analysis of multiple Pseudomonas spp. focuses on biocontrol and plant growth promoting traits.</title>
        <authorList>
            <person name="Tao X.-Y."/>
            <person name="Taylor C.G."/>
        </authorList>
    </citation>
    <scope>NUCLEOTIDE SEQUENCE [LARGE SCALE GENOMIC DNA]</scope>
    <source>
        <strain evidence="1 2">48C10</strain>
    </source>
</reference>
<dbReference type="InterPro" id="IPR009959">
    <property type="entry name" value="Cyclase_SnoaL-like"/>
</dbReference>
<dbReference type="EMBL" id="MOBN01000027">
    <property type="protein sequence ID" value="RON25987.1"/>
    <property type="molecule type" value="Genomic_DNA"/>
</dbReference>
<proteinExistence type="predicted"/>
<organism evidence="1 2">
    <name type="scientific">Pseudomonas lini</name>
    <dbReference type="NCBI Taxonomy" id="163011"/>
    <lineage>
        <taxon>Bacteria</taxon>
        <taxon>Pseudomonadati</taxon>
        <taxon>Pseudomonadota</taxon>
        <taxon>Gammaproteobacteria</taxon>
        <taxon>Pseudomonadales</taxon>
        <taxon>Pseudomonadaceae</taxon>
        <taxon>Pseudomonas</taxon>
    </lineage>
</organism>
<dbReference type="GO" id="GO:0030638">
    <property type="term" value="P:polyketide metabolic process"/>
    <property type="evidence" value="ECO:0007669"/>
    <property type="project" value="InterPro"/>
</dbReference>
<dbReference type="RefSeq" id="WP_123721330.1">
    <property type="nucleotide sequence ID" value="NZ_MOBN01000027.1"/>
</dbReference>
<dbReference type="AlphaFoldDB" id="A0A423IKW3"/>
<dbReference type="Proteomes" id="UP000284168">
    <property type="component" value="Unassembled WGS sequence"/>
</dbReference>
<dbReference type="SUPFAM" id="SSF54427">
    <property type="entry name" value="NTF2-like"/>
    <property type="match status" value="1"/>
</dbReference>
<protein>
    <submittedName>
        <fullName evidence="1">Polyketide cyclase</fullName>
    </submittedName>
</protein>
<dbReference type="Pfam" id="PF07366">
    <property type="entry name" value="SnoaL"/>
    <property type="match status" value="1"/>
</dbReference>
<accession>A0A423IKW3</accession>
<dbReference type="InterPro" id="IPR032710">
    <property type="entry name" value="NTF2-like_dom_sf"/>
</dbReference>
<evidence type="ECO:0000313" key="1">
    <source>
        <dbReference type="EMBL" id="RON25987.1"/>
    </source>
</evidence>
<sequence length="141" mass="16039">MSVKNLEAVKSYFKYCVDGKDVERVSEYFDVDVVVHRPDCDAPIGGLENFKRALSANVLERYKTIKTTFSKEVVTDDVVVVALTHCATGSNTWHGFNVEGKSLTWTALTYFRFNKEGKVIEEIVERNELFMAKQLGIISYE</sequence>
<evidence type="ECO:0000313" key="2">
    <source>
        <dbReference type="Proteomes" id="UP000284168"/>
    </source>
</evidence>
<comment type="caution">
    <text evidence="1">The sequence shown here is derived from an EMBL/GenBank/DDBJ whole genome shotgun (WGS) entry which is preliminary data.</text>
</comment>